<dbReference type="Proteomes" id="UP000265631">
    <property type="component" value="Unassembled WGS sequence"/>
</dbReference>
<proteinExistence type="predicted"/>
<dbReference type="AlphaFoldDB" id="A0A395M9X3"/>
<gene>
    <name evidence="2" type="ORF">FIE12Z_11894</name>
</gene>
<evidence type="ECO:0000256" key="1">
    <source>
        <dbReference type="SAM" id="MobiDB-lite"/>
    </source>
</evidence>
<accession>A0A395M9X3</accession>
<dbReference type="EMBL" id="PXXK01000496">
    <property type="protein sequence ID" value="RFN43869.1"/>
    <property type="molecule type" value="Genomic_DNA"/>
</dbReference>
<comment type="caution">
    <text evidence="2">The sequence shown here is derived from an EMBL/GenBank/DDBJ whole genome shotgun (WGS) entry which is preliminary data.</text>
</comment>
<protein>
    <submittedName>
        <fullName evidence="2">Telomere-associated recq helicase</fullName>
    </submittedName>
</protein>
<feature type="compositionally biased region" description="Low complexity" evidence="1">
    <location>
        <begin position="100"/>
        <end position="114"/>
    </location>
</feature>
<sequence>MQHYGQDLPNYPQHPRRSTRKADIETYFEYVYLQTWASEPSRSYWIVERDGRLVRPVVPADDGRGLILSGRERTGDEQDLINSVKARECQRNRRLVPGPDNAGDAQTAAADSATTYAEQRPWLERTRWETAYKNRDRSLLRRLVQTPYLQLHGRSDAPPYLLASAARVPGLSVDLVSPREDEIRIDWILKIVDVVMDRCEETVHGTSRSLLCWLKSNHPHMLCSKPFTLVEHASSTTRYRLLWKKALAFCFRAYRMDTKQRERPVDYGKEGR</sequence>
<feature type="region of interest" description="Disordered" evidence="1">
    <location>
        <begin position="95"/>
        <end position="114"/>
    </location>
</feature>
<name>A0A395M9X3_9HYPO</name>
<evidence type="ECO:0000313" key="3">
    <source>
        <dbReference type="Proteomes" id="UP000265631"/>
    </source>
</evidence>
<reference evidence="2 3" key="1">
    <citation type="journal article" date="2018" name="PLoS Pathog.">
        <title>Evolution of structural diversity of trichothecenes, a family of toxins produced by plant pathogenic and entomopathogenic fungi.</title>
        <authorList>
            <person name="Proctor R.H."/>
            <person name="McCormick S.P."/>
            <person name="Kim H.S."/>
            <person name="Cardoza R.E."/>
            <person name="Stanley A.M."/>
            <person name="Lindo L."/>
            <person name="Kelly A."/>
            <person name="Brown D.W."/>
            <person name="Lee T."/>
            <person name="Vaughan M.M."/>
            <person name="Alexander N.J."/>
            <person name="Busman M."/>
            <person name="Gutierrez S."/>
        </authorList>
    </citation>
    <scope>NUCLEOTIDE SEQUENCE [LARGE SCALE GENOMIC DNA]</scope>
    <source>
        <strain evidence="2 3">NRRL 13405</strain>
    </source>
</reference>
<evidence type="ECO:0000313" key="2">
    <source>
        <dbReference type="EMBL" id="RFN43869.1"/>
    </source>
</evidence>
<keyword evidence="3" id="KW-1185">Reference proteome</keyword>
<organism evidence="2 3">
    <name type="scientific">Fusarium flagelliforme</name>
    <dbReference type="NCBI Taxonomy" id="2675880"/>
    <lineage>
        <taxon>Eukaryota</taxon>
        <taxon>Fungi</taxon>
        <taxon>Dikarya</taxon>
        <taxon>Ascomycota</taxon>
        <taxon>Pezizomycotina</taxon>
        <taxon>Sordariomycetes</taxon>
        <taxon>Hypocreomycetidae</taxon>
        <taxon>Hypocreales</taxon>
        <taxon>Nectriaceae</taxon>
        <taxon>Fusarium</taxon>
        <taxon>Fusarium incarnatum-equiseti species complex</taxon>
    </lineage>
</organism>